<evidence type="ECO:0000313" key="5">
    <source>
        <dbReference type="Proteomes" id="UP001595976"/>
    </source>
</evidence>
<feature type="compositionally biased region" description="Low complexity" evidence="2">
    <location>
        <begin position="667"/>
        <end position="708"/>
    </location>
</feature>
<evidence type="ECO:0000256" key="3">
    <source>
        <dbReference type="SAM" id="Phobius"/>
    </source>
</evidence>
<feature type="compositionally biased region" description="Basic and acidic residues" evidence="2">
    <location>
        <begin position="831"/>
        <end position="850"/>
    </location>
</feature>
<evidence type="ECO:0000313" key="4">
    <source>
        <dbReference type="EMBL" id="MFC5295649.1"/>
    </source>
</evidence>
<dbReference type="NCBIfam" id="TIGR02302">
    <property type="entry name" value="aProt_lowcomp"/>
    <property type="match status" value="1"/>
</dbReference>
<keyword evidence="5" id="KW-1185">Reference proteome</keyword>
<reference evidence="5" key="1">
    <citation type="journal article" date="2019" name="Int. J. Syst. Evol. Microbiol.">
        <title>The Global Catalogue of Microorganisms (GCM) 10K type strain sequencing project: providing services to taxonomists for standard genome sequencing and annotation.</title>
        <authorList>
            <consortium name="The Broad Institute Genomics Platform"/>
            <consortium name="The Broad Institute Genome Sequencing Center for Infectious Disease"/>
            <person name="Wu L."/>
            <person name="Ma J."/>
        </authorList>
    </citation>
    <scope>NUCLEOTIDE SEQUENCE [LARGE SCALE GENOMIC DNA]</scope>
    <source>
        <strain evidence="5">CGMCC 1.15643</strain>
    </source>
</reference>
<protein>
    <submittedName>
        <fullName evidence="4">TIGR02302 family protein</fullName>
    </submittedName>
</protein>
<dbReference type="EMBL" id="JBHSLI010000013">
    <property type="protein sequence ID" value="MFC5295649.1"/>
    <property type="molecule type" value="Genomic_DNA"/>
</dbReference>
<comment type="caution">
    <text evidence="4">The sequence shown here is derived from an EMBL/GenBank/DDBJ whole genome shotgun (WGS) entry which is preliminary data.</text>
</comment>
<feature type="transmembrane region" description="Helical" evidence="3">
    <location>
        <begin position="64"/>
        <end position="85"/>
    </location>
</feature>
<keyword evidence="3" id="KW-0472">Membrane</keyword>
<feature type="compositionally biased region" description="Low complexity" evidence="2">
    <location>
        <begin position="820"/>
        <end position="830"/>
    </location>
</feature>
<dbReference type="InterPro" id="IPR012683">
    <property type="entry name" value="CHP02302_TM"/>
</dbReference>
<evidence type="ECO:0000256" key="1">
    <source>
        <dbReference type="SAM" id="Coils"/>
    </source>
</evidence>
<feature type="region of interest" description="Disordered" evidence="2">
    <location>
        <begin position="660"/>
        <end position="863"/>
    </location>
</feature>
<evidence type="ECO:0000256" key="2">
    <source>
        <dbReference type="SAM" id="MobiDB-lite"/>
    </source>
</evidence>
<feature type="compositionally biased region" description="Basic and acidic residues" evidence="2">
    <location>
        <begin position="735"/>
        <end position="745"/>
    </location>
</feature>
<dbReference type="RefSeq" id="WP_158445537.1">
    <property type="nucleotide sequence ID" value="NZ_JAOAOS010000020.1"/>
</dbReference>
<accession>A0ABW0FC84</accession>
<dbReference type="Proteomes" id="UP001595976">
    <property type="component" value="Unassembled WGS sequence"/>
</dbReference>
<sequence>MSEAERRKAPDRMDGVRQRLSRLALASRVSLGWERLWPRLWLPLGIVLAFLALSWFGLWTHLPWYGRLAGVLGFAAAFLAGLWHVARLVPPTHREALTRLDRAFAGGHRPASALEDSLAVGAGDPVSQALWKLHVERQSRQVSALKVELPHPRMAVHDRRALRAVPLLAAIAAFFVAGPEATQRLSAAFDWQGPPGSSPSTRIDAWIDPPAYTRLPPILIDFARLASPKLSAPEKSVIVVRVAGKANMDVVTTGRLEAKPAEQEGEAGAVRQAPASDPQQAVLEKRYILAGNGTLRLTGSGAPGTTLDITAIPDQPPTIAFTDPPKPIVGGQSGGLSISYKAKDDYGLASIEVGVSRPDAAAGGRSLVEPPKQNLAVPPSATGEEELKGSVDFSAHPWAGAKVRMVLIARDEAGQEGRSQPVEVVLPQRTFTNPLAKALVEQRRKLVMNVDDRSKVQLAMDALMIEPELFMKEMGTYLGMRMLTERLRKAGGDDALREVAEMMWAMALQLEDGDMSDAERALRQAQENLQQALERGASEEDIRKLTEEMRRAMDNYMRQLAEQMMRQQQNGEQNQAQLPENFRTVTPRDLQNMLDRIEELSKRGDMAEAQRLMEELNRMLNNLQMARPGQGDPRQNQMNQALGDLDRMTRDQQNLRDETYRNEQNRQGEAQRGQRPGQQQARPGQRGQQGQQGQRGQRGRQPGQQPGDQGEDGEGGEGMQGQNGQGQGLSQRQQALRERLQDLQRRMRGMGAPQNGELDEAEEAMREAEKQLGQGNGDEALDAQGKAIDALRRGGQNLAQQMQGQPGDGTENAYGEPDGRQQGRPSGQQRGSEDPLGRPQRQRDWADGRVKVPGADESATQRARRILEELRKRLGDPLRPQEELDYLERLLRRN</sequence>
<keyword evidence="1" id="KW-0175">Coiled coil</keyword>
<keyword evidence="3" id="KW-1133">Transmembrane helix</keyword>
<organism evidence="4 5">
    <name type="scientific">Bosea minatitlanensis</name>
    <dbReference type="NCBI Taxonomy" id="128782"/>
    <lineage>
        <taxon>Bacteria</taxon>
        <taxon>Pseudomonadati</taxon>
        <taxon>Pseudomonadota</taxon>
        <taxon>Alphaproteobacteria</taxon>
        <taxon>Hyphomicrobiales</taxon>
        <taxon>Boseaceae</taxon>
        <taxon>Bosea</taxon>
    </lineage>
</organism>
<feature type="compositionally biased region" description="Gly residues" evidence="2">
    <location>
        <begin position="716"/>
        <end position="727"/>
    </location>
</feature>
<keyword evidence="3" id="KW-0812">Transmembrane</keyword>
<feature type="transmembrane region" description="Helical" evidence="3">
    <location>
        <begin position="40"/>
        <end position="58"/>
    </location>
</feature>
<feature type="region of interest" description="Disordered" evidence="2">
    <location>
        <begin position="259"/>
        <end position="278"/>
    </location>
</feature>
<feature type="region of interest" description="Disordered" evidence="2">
    <location>
        <begin position="625"/>
        <end position="647"/>
    </location>
</feature>
<name>A0ABW0FC84_9HYPH</name>
<proteinExistence type="predicted"/>
<feature type="transmembrane region" description="Helical" evidence="3">
    <location>
        <begin position="161"/>
        <end position="178"/>
    </location>
</feature>
<feature type="coiled-coil region" evidence="1">
    <location>
        <begin position="508"/>
        <end position="562"/>
    </location>
</feature>
<dbReference type="Pfam" id="PF13779">
    <property type="entry name" value="DUF4175"/>
    <property type="match status" value="1"/>
</dbReference>
<gene>
    <name evidence="4" type="ORF">ACFPK2_21895</name>
</gene>